<dbReference type="AlphaFoldDB" id="A0A4S8LWA2"/>
<proteinExistence type="predicted"/>
<evidence type="ECO:0000313" key="3">
    <source>
        <dbReference type="Proteomes" id="UP000297245"/>
    </source>
</evidence>
<protein>
    <submittedName>
        <fullName evidence="2">Uncharacterized protein</fullName>
    </submittedName>
</protein>
<feature type="region of interest" description="Disordered" evidence="1">
    <location>
        <begin position="277"/>
        <end position="326"/>
    </location>
</feature>
<evidence type="ECO:0000313" key="2">
    <source>
        <dbReference type="EMBL" id="THU93877.1"/>
    </source>
</evidence>
<feature type="region of interest" description="Disordered" evidence="1">
    <location>
        <begin position="137"/>
        <end position="233"/>
    </location>
</feature>
<name>A0A4S8LWA2_DENBC</name>
<gene>
    <name evidence="2" type="ORF">K435DRAFT_181737</name>
</gene>
<feature type="compositionally biased region" description="Low complexity" evidence="1">
    <location>
        <begin position="176"/>
        <end position="187"/>
    </location>
</feature>
<feature type="compositionally biased region" description="Low complexity" evidence="1">
    <location>
        <begin position="196"/>
        <end position="206"/>
    </location>
</feature>
<feature type="compositionally biased region" description="Basic and acidic residues" evidence="1">
    <location>
        <begin position="207"/>
        <end position="217"/>
    </location>
</feature>
<feature type="compositionally biased region" description="Polar residues" evidence="1">
    <location>
        <begin position="157"/>
        <end position="175"/>
    </location>
</feature>
<feature type="compositionally biased region" description="Low complexity" evidence="1">
    <location>
        <begin position="300"/>
        <end position="314"/>
    </location>
</feature>
<dbReference type="EMBL" id="ML179237">
    <property type="protein sequence ID" value="THU93877.1"/>
    <property type="molecule type" value="Genomic_DNA"/>
</dbReference>
<dbReference type="Proteomes" id="UP000297245">
    <property type="component" value="Unassembled WGS sequence"/>
</dbReference>
<evidence type="ECO:0000256" key="1">
    <source>
        <dbReference type="SAM" id="MobiDB-lite"/>
    </source>
</evidence>
<keyword evidence="3" id="KW-1185">Reference proteome</keyword>
<feature type="region of interest" description="Disordered" evidence="1">
    <location>
        <begin position="1"/>
        <end position="62"/>
    </location>
</feature>
<reference evidence="2 3" key="1">
    <citation type="journal article" date="2019" name="Nat. Ecol. Evol.">
        <title>Megaphylogeny resolves global patterns of mushroom evolution.</title>
        <authorList>
            <person name="Varga T."/>
            <person name="Krizsan K."/>
            <person name="Foldi C."/>
            <person name="Dima B."/>
            <person name="Sanchez-Garcia M."/>
            <person name="Sanchez-Ramirez S."/>
            <person name="Szollosi G.J."/>
            <person name="Szarkandi J.G."/>
            <person name="Papp V."/>
            <person name="Albert L."/>
            <person name="Andreopoulos W."/>
            <person name="Angelini C."/>
            <person name="Antonin V."/>
            <person name="Barry K.W."/>
            <person name="Bougher N.L."/>
            <person name="Buchanan P."/>
            <person name="Buyck B."/>
            <person name="Bense V."/>
            <person name="Catcheside P."/>
            <person name="Chovatia M."/>
            <person name="Cooper J."/>
            <person name="Damon W."/>
            <person name="Desjardin D."/>
            <person name="Finy P."/>
            <person name="Geml J."/>
            <person name="Haridas S."/>
            <person name="Hughes K."/>
            <person name="Justo A."/>
            <person name="Karasinski D."/>
            <person name="Kautmanova I."/>
            <person name="Kiss B."/>
            <person name="Kocsube S."/>
            <person name="Kotiranta H."/>
            <person name="LaButti K.M."/>
            <person name="Lechner B.E."/>
            <person name="Liimatainen K."/>
            <person name="Lipzen A."/>
            <person name="Lukacs Z."/>
            <person name="Mihaltcheva S."/>
            <person name="Morgado L.N."/>
            <person name="Niskanen T."/>
            <person name="Noordeloos M.E."/>
            <person name="Ohm R.A."/>
            <person name="Ortiz-Santana B."/>
            <person name="Ovrebo C."/>
            <person name="Racz N."/>
            <person name="Riley R."/>
            <person name="Savchenko A."/>
            <person name="Shiryaev A."/>
            <person name="Soop K."/>
            <person name="Spirin V."/>
            <person name="Szebenyi C."/>
            <person name="Tomsovsky M."/>
            <person name="Tulloss R.E."/>
            <person name="Uehling J."/>
            <person name="Grigoriev I.V."/>
            <person name="Vagvolgyi C."/>
            <person name="Papp T."/>
            <person name="Martin F.M."/>
            <person name="Miettinen O."/>
            <person name="Hibbett D.S."/>
            <person name="Nagy L.G."/>
        </authorList>
    </citation>
    <scope>NUCLEOTIDE SEQUENCE [LARGE SCALE GENOMIC DNA]</scope>
    <source>
        <strain evidence="2 3">CBS 962.96</strain>
    </source>
</reference>
<feature type="compositionally biased region" description="Polar residues" evidence="1">
    <location>
        <begin position="285"/>
        <end position="299"/>
    </location>
</feature>
<sequence>MKRFRDQPSPNSYSESPQRKRKRLDENCPDSRSSYREGRRKSNVPSNINFAPIRSDQHSSPLLRRTSFVTSRPQHSSTRSKTSMLLASLGRTSLSSHKDPRTPRRPLAELPLAVQAERVLGQQVDPTHAYSIPRTEIIPRTPHRSDARRGQGGVERSPTTSVADTTLRVHNQTEVSPSEQFSSPLSSTHPQRSLKAAGVSSSAATAVHERGNAKSRIDSAQQNYHPSPGFASTRASSWRISFSKFMPVSNATASSSIMLNSTRDRNSIASLSFAHAPAPPRFTAKPSTMIDNPASASPAQQTTDPTRTPRNDPNQTRSPRPQQPQLKTIAPMALANTSEAQKAHPNVHVHATPLTQPRRPWILPQGTGTAPMAMPTSGPGPSRRRRSPFVSLSFSLFSTVRPGPELSTD</sequence>
<feature type="compositionally biased region" description="Polar residues" evidence="1">
    <location>
        <begin position="315"/>
        <end position="326"/>
    </location>
</feature>
<organism evidence="2 3">
    <name type="scientific">Dendrothele bispora (strain CBS 962.96)</name>
    <dbReference type="NCBI Taxonomy" id="1314807"/>
    <lineage>
        <taxon>Eukaryota</taxon>
        <taxon>Fungi</taxon>
        <taxon>Dikarya</taxon>
        <taxon>Basidiomycota</taxon>
        <taxon>Agaricomycotina</taxon>
        <taxon>Agaricomycetes</taxon>
        <taxon>Agaricomycetidae</taxon>
        <taxon>Agaricales</taxon>
        <taxon>Agaricales incertae sedis</taxon>
        <taxon>Dendrothele</taxon>
    </lineage>
</organism>
<feature type="region of interest" description="Disordered" evidence="1">
    <location>
        <begin position="339"/>
        <end position="387"/>
    </location>
</feature>
<accession>A0A4S8LWA2</accession>